<name>A0A1H2M932_9ACTN</name>
<reference evidence="17" key="1">
    <citation type="submission" date="2016-10" db="EMBL/GenBank/DDBJ databases">
        <authorList>
            <person name="Varghese N."/>
            <person name="Submissions S."/>
        </authorList>
    </citation>
    <scope>NUCLEOTIDE SEQUENCE [LARGE SCALE GENOMIC DNA]</scope>
    <source>
        <strain evidence="17">DSM 21743</strain>
    </source>
</reference>
<feature type="signal peptide" evidence="13">
    <location>
        <begin position="1"/>
        <end position="29"/>
    </location>
</feature>
<protein>
    <recommendedName>
        <fullName evidence="5">Aminopeptidase N</fullName>
        <ecNumber evidence="4">3.4.11.2</ecNumber>
    </recommendedName>
    <alternativeName>
        <fullName evidence="11">Alanine aminopeptidase</fullName>
    </alternativeName>
    <alternativeName>
        <fullName evidence="12">Lysyl aminopeptidase</fullName>
    </alternativeName>
</protein>
<dbReference type="PANTHER" id="PTHR11533">
    <property type="entry name" value="PROTEASE M1 ZINC METALLOPROTEASE"/>
    <property type="match status" value="1"/>
</dbReference>
<dbReference type="Proteomes" id="UP000198825">
    <property type="component" value="Chromosome I"/>
</dbReference>
<dbReference type="InterPro" id="IPR045357">
    <property type="entry name" value="Aminopeptidase_N-like_N"/>
</dbReference>
<keyword evidence="17" id="KW-1185">Reference proteome</keyword>
<dbReference type="GO" id="GO:0016285">
    <property type="term" value="F:alanyl aminopeptidase activity"/>
    <property type="evidence" value="ECO:0007669"/>
    <property type="project" value="UniProtKB-EC"/>
</dbReference>
<dbReference type="InterPro" id="IPR042097">
    <property type="entry name" value="Aminopeptidase_N-like_N_sf"/>
</dbReference>
<gene>
    <name evidence="16" type="ORF">SAMN04488544_1575</name>
</gene>
<evidence type="ECO:0000313" key="16">
    <source>
        <dbReference type="EMBL" id="SDU89431.1"/>
    </source>
</evidence>
<dbReference type="Pfam" id="PF01433">
    <property type="entry name" value="Peptidase_M1"/>
    <property type="match status" value="1"/>
</dbReference>
<evidence type="ECO:0000259" key="14">
    <source>
        <dbReference type="Pfam" id="PF01433"/>
    </source>
</evidence>
<evidence type="ECO:0000256" key="6">
    <source>
        <dbReference type="ARBA" id="ARBA00022670"/>
    </source>
</evidence>
<keyword evidence="8" id="KW-0378">Hydrolase</keyword>
<dbReference type="STRING" id="546874.SAMN04488544_1575"/>
<evidence type="ECO:0000256" key="2">
    <source>
        <dbReference type="ARBA" id="ARBA00001947"/>
    </source>
</evidence>
<dbReference type="PANTHER" id="PTHR11533:SF297">
    <property type="entry name" value="AMINOPEPTIDASE N"/>
    <property type="match status" value="1"/>
</dbReference>
<evidence type="ECO:0000256" key="8">
    <source>
        <dbReference type="ARBA" id="ARBA00022801"/>
    </source>
</evidence>
<dbReference type="RefSeq" id="WP_091073957.1">
    <property type="nucleotide sequence ID" value="NZ_LT629799.1"/>
</dbReference>
<dbReference type="Pfam" id="PF17900">
    <property type="entry name" value="Peptidase_M1_N"/>
    <property type="match status" value="1"/>
</dbReference>
<dbReference type="Gene3D" id="2.60.40.1730">
    <property type="entry name" value="tricorn interacting facor f3 domain"/>
    <property type="match status" value="1"/>
</dbReference>
<dbReference type="EC" id="3.4.11.2" evidence="4"/>
<proteinExistence type="inferred from homology"/>
<evidence type="ECO:0000256" key="9">
    <source>
        <dbReference type="ARBA" id="ARBA00022833"/>
    </source>
</evidence>
<feature type="chain" id="PRO_5009280112" description="Aminopeptidase N" evidence="13">
    <location>
        <begin position="30"/>
        <end position="492"/>
    </location>
</feature>
<keyword evidence="13" id="KW-0732">Signal</keyword>
<dbReference type="GO" id="GO:0008237">
    <property type="term" value="F:metallopeptidase activity"/>
    <property type="evidence" value="ECO:0007669"/>
    <property type="project" value="UniProtKB-KW"/>
</dbReference>
<sequence length="492" mass="53185">MRHPLRGWAALLTSTAVGLALLPGAPAAAAPAVPAAKPAPVAGGQSVDDSLFPEIGGTGYDVRHYGIALTYATGGTIKATTTIQARAARPLSELTLDLEGLSVDRVTVDGRRARFVRRDTKLVVTPARAASGRFTVEVRYHGRPTTHIDPDGAKDGWVPSATGATALSEPVGAQTWFPNNNTPRDKATFDVAITAPKKLAAASNGELRSRRTRDGQTTWRWRQRQPMATYLSLLAIGRFDVYRSTVALAGGRTIPAWTFVEPGLGSAKAQRDLLPKVLRFSEKQYGRYPFSATGMVIQDLGVGYALETQTRPFFDGVPDDATLVHELAHQWYGDSVTPRDWGDIWLNEGFATYAEANYAAEHGGPTTWQAFQQAYRANGPGSDLWSPAPAALTNPADLFGSPVYERGGLTLEALRHRIGDEKMRTLLRAWARQQAHGVVATSDFIALAERTTGENLGAFFATWLYQEGRPAGYEDAGVTRVAPSSGSRSRHE</sequence>
<evidence type="ECO:0000256" key="5">
    <source>
        <dbReference type="ARBA" id="ARBA00015611"/>
    </source>
</evidence>
<dbReference type="InterPro" id="IPR050344">
    <property type="entry name" value="Peptidase_M1_aminopeptidases"/>
</dbReference>
<dbReference type="GO" id="GO:0008270">
    <property type="term" value="F:zinc ion binding"/>
    <property type="evidence" value="ECO:0007669"/>
    <property type="project" value="InterPro"/>
</dbReference>
<dbReference type="AlphaFoldDB" id="A0A1H2M932"/>
<keyword evidence="6" id="KW-0645">Protease</keyword>
<keyword evidence="9" id="KW-0862">Zinc</keyword>
<comment type="similarity">
    <text evidence="3">Belongs to the peptidase M1 family.</text>
</comment>
<dbReference type="Gene3D" id="1.10.390.10">
    <property type="entry name" value="Neutral Protease Domain 2"/>
    <property type="match status" value="1"/>
</dbReference>
<evidence type="ECO:0000256" key="13">
    <source>
        <dbReference type="SAM" id="SignalP"/>
    </source>
</evidence>
<evidence type="ECO:0000256" key="10">
    <source>
        <dbReference type="ARBA" id="ARBA00023049"/>
    </source>
</evidence>
<comment type="cofactor">
    <cofactor evidence="2">
        <name>Zn(2+)</name>
        <dbReference type="ChEBI" id="CHEBI:29105"/>
    </cofactor>
</comment>
<keyword evidence="7" id="KW-0479">Metal-binding</keyword>
<evidence type="ECO:0000256" key="12">
    <source>
        <dbReference type="ARBA" id="ARBA00031533"/>
    </source>
</evidence>
<evidence type="ECO:0000256" key="11">
    <source>
        <dbReference type="ARBA" id="ARBA00029811"/>
    </source>
</evidence>
<organism evidence="16 17">
    <name type="scientific">Microlunatus sagamiharensis</name>
    <dbReference type="NCBI Taxonomy" id="546874"/>
    <lineage>
        <taxon>Bacteria</taxon>
        <taxon>Bacillati</taxon>
        <taxon>Actinomycetota</taxon>
        <taxon>Actinomycetes</taxon>
        <taxon>Propionibacteriales</taxon>
        <taxon>Propionibacteriaceae</taxon>
        <taxon>Microlunatus</taxon>
    </lineage>
</organism>
<dbReference type="PRINTS" id="PR00756">
    <property type="entry name" value="ALADIPTASE"/>
</dbReference>
<evidence type="ECO:0000256" key="3">
    <source>
        <dbReference type="ARBA" id="ARBA00010136"/>
    </source>
</evidence>
<dbReference type="OrthoDB" id="3885507at2"/>
<dbReference type="InterPro" id="IPR027268">
    <property type="entry name" value="Peptidase_M4/M1_CTD_sf"/>
</dbReference>
<evidence type="ECO:0000256" key="7">
    <source>
        <dbReference type="ARBA" id="ARBA00022723"/>
    </source>
</evidence>
<dbReference type="SUPFAM" id="SSF55486">
    <property type="entry name" value="Metalloproteases ('zincins'), catalytic domain"/>
    <property type="match status" value="1"/>
</dbReference>
<feature type="domain" description="Aminopeptidase N-like N-terminal" evidence="15">
    <location>
        <begin position="64"/>
        <end position="231"/>
    </location>
</feature>
<keyword evidence="10" id="KW-0482">Metalloprotease</keyword>
<evidence type="ECO:0000256" key="1">
    <source>
        <dbReference type="ARBA" id="ARBA00000098"/>
    </source>
</evidence>
<accession>A0A1H2M932</accession>
<evidence type="ECO:0000256" key="4">
    <source>
        <dbReference type="ARBA" id="ARBA00012564"/>
    </source>
</evidence>
<dbReference type="SUPFAM" id="SSF63737">
    <property type="entry name" value="Leukotriene A4 hydrolase N-terminal domain"/>
    <property type="match status" value="1"/>
</dbReference>
<dbReference type="CDD" id="cd09603">
    <property type="entry name" value="M1_APN_like"/>
    <property type="match status" value="1"/>
</dbReference>
<dbReference type="EMBL" id="LT629799">
    <property type="protein sequence ID" value="SDU89431.1"/>
    <property type="molecule type" value="Genomic_DNA"/>
</dbReference>
<dbReference type="GO" id="GO:0006508">
    <property type="term" value="P:proteolysis"/>
    <property type="evidence" value="ECO:0007669"/>
    <property type="project" value="UniProtKB-KW"/>
</dbReference>
<feature type="domain" description="Peptidase M1 membrane alanine aminopeptidase" evidence="14">
    <location>
        <begin position="322"/>
        <end position="463"/>
    </location>
</feature>
<evidence type="ECO:0000259" key="15">
    <source>
        <dbReference type="Pfam" id="PF17900"/>
    </source>
</evidence>
<evidence type="ECO:0000313" key="17">
    <source>
        <dbReference type="Proteomes" id="UP000198825"/>
    </source>
</evidence>
<dbReference type="InterPro" id="IPR001930">
    <property type="entry name" value="Peptidase_M1"/>
</dbReference>
<dbReference type="InterPro" id="IPR014782">
    <property type="entry name" value="Peptidase_M1_dom"/>
</dbReference>
<comment type="catalytic activity">
    <reaction evidence="1">
        <text>Release of an N-terminal amino acid, Xaa-|-Yaa- from a peptide, amide or arylamide. Xaa is preferably Ala, but may be most amino acids including Pro (slow action). When a terminal hydrophobic residue is followed by a prolyl residue, the two may be released as an intact Xaa-Pro dipeptide.</text>
        <dbReference type="EC" id="3.4.11.2"/>
    </reaction>
</comment>